<dbReference type="OrthoDB" id="192847at2"/>
<dbReference type="GO" id="GO:0032784">
    <property type="term" value="P:regulation of DNA-templated transcription elongation"/>
    <property type="evidence" value="ECO:0007669"/>
    <property type="project" value="InterPro"/>
</dbReference>
<feature type="domain" description="Transcription elongation factor GreA/GreB C-terminal" evidence="1">
    <location>
        <begin position="53"/>
        <end position="128"/>
    </location>
</feature>
<proteinExistence type="predicted"/>
<dbReference type="EMBL" id="LGCL01000043">
    <property type="protein sequence ID" value="KPL70909.1"/>
    <property type="molecule type" value="Genomic_DNA"/>
</dbReference>
<keyword evidence="4" id="KW-1185">Reference proteome</keyword>
<dbReference type="InterPro" id="IPR036953">
    <property type="entry name" value="GreA/GreB_C_sf"/>
</dbReference>
<dbReference type="GO" id="GO:0070063">
    <property type="term" value="F:RNA polymerase binding"/>
    <property type="evidence" value="ECO:0007669"/>
    <property type="project" value="InterPro"/>
</dbReference>
<reference evidence="3 4" key="1">
    <citation type="submission" date="2015-07" db="EMBL/GenBank/DDBJ databases">
        <title>Genome sequence of Ornatilinea apprima DSM 23815.</title>
        <authorList>
            <person name="Hemp J."/>
            <person name="Ward L.M."/>
            <person name="Pace L.A."/>
            <person name="Fischer W.W."/>
        </authorList>
    </citation>
    <scope>NUCLEOTIDE SEQUENCE [LARGE SCALE GENOMIC DNA]</scope>
    <source>
        <strain evidence="3 4">P3M-1</strain>
    </source>
</reference>
<dbReference type="Pfam" id="PF01272">
    <property type="entry name" value="GreA_GreB"/>
    <property type="match status" value="1"/>
</dbReference>
<accession>A0A0P6X779</accession>
<dbReference type="Proteomes" id="UP000050417">
    <property type="component" value="Unassembled WGS sequence"/>
</dbReference>
<evidence type="ECO:0008006" key="5">
    <source>
        <dbReference type="Google" id="ProtNLM"/>
    </source>
</evidence>
<feature type="domain" description="Regulator of nucleoside diphosphate kinase N-terminal" evidence="2">
    <location>
        <begin position="6"/>
        <end position="46"/>
    </location>
</feature>
<dbReference type="Gene3D" id="3.10.50.30">
    <property type="entry name" value="Transcription elongation factor, GreA/GreB, C-terminal domain"/>
    <property type="match status" value="1"/>
</dbReference>
<dbReference type="Pfam" id="PF14760">
    <property type="entry name" value="Rnk_N"/>
    <property type="match status" value="1"/>
</dbReference>
<dbReference type="RefSeq" id="WP_075064412.1">
    <property type="nucleotide sequence ID" value="NZ_LGCL01000043.1"/>
</dbReference>
<dbReference type="PANTHER" id="PTHR30437">
    <property type="entry name" value="TRANSCRIPTION ELONGATION FACTOR GREA"/>
    <property type="match status" value="1"/>
</dbReference>
<dbReference type="GO" id="GO:0006354">
    <property type="term" value="P:DNA-templated transcription elongation"/>
    <property type="evidence" value="ECO:0007669"/>
    <property type="project" value="TreeGrafter"/>
</dbReference>
<dbReference type="STRING" id="1134406.ADN00_17915"/>
<sequence length="136" mass="14904">MYNHTIHITQADAAKLRDLIRDTHIPGEALNPHLAALNAELDRAVIIDSREIPADVITMNSQAHLEDMETGEEMHFSLVFPESADSQQGKISILAPVGTATLGYRAGDVFEMQTPGGVRKLKIVRVLYQPEASGDE</sequence>
<dbReference type="InterPro" id="IPR029462">
    <property type="entry name" value="Rnk_N"/>
</dbReference>
<dbReference type="InterPro" id="IPR023459">
    <property type="entry name" value="Tscrpt_elong_fac_GreA/B_fam"/>
</dbReference>
<gene>
    <name evidence="3" type="ORF">ADN00_17915</name>
</gene>
<dbReference type="GO" id="GO:0003677">
    <property type="term" value="F:DNA binding"/>
    <property type="evidence" value="ECO:0007669"/>
    <property type="project" value="InterPro"/>
</dbReference>
<evidence type="ECO:0000313" key="4">
    <source>
        <dbReference type="Proteomes" id="UP000050417"/>
    </source>
</evidence>
<name>A0A0P6X779_9CHLR</name>
<evidence type="ECO:0000259" key="1">
    <source>
        <dbReference type="Pfam" id="PF01272"/>
    </source>
</evidence>
<evidence type="ECO:0000259" key="2">
    <source>
        <dbReference type="Pfam" id="PF14760"/>
    </source>
</evidence>
<organism evidence="3 4">
    <name type="scientific">Ornatilinea apprima</name>
    <dbReference type="NCBI Taxonomy" id="1134406"/>
    <lineage>
        <taxon>Bacteria</taxon>
        <taxon>Bacillati</taxon>
        <taxon>Chloroflexota</taxon>
        <taxon>Anaerolineae</taxon>
        <taxon>Anaerolineales</taxon>
        <taxon>Anaerolineaceae</taxon>
        <taxon>Ornatilinea</taxon>
    </lineage>
</organism>
<protein>
    <recommendedName>
        <fullName evidence="5">Transcription elongation factor GreA/GreB C-terminal domain-containing protein</fullName>
    </recommendedName>
</protein>
<dbReference type="PATRIC" id="fig|1134406.4.peg.2165"/>
<dbReference type="InterPro" id="IPR001437">
    <property type="entry name" value="Tscrpt_elong_fac_GreA/B_C"/>
</dbReference>
<dbReference type="SUPFAM" id="SSF54534">
    <property type="entry name" value="FKBP-like"/>
    <property type="match status" value="1"/>
</dbReference>
<dbReference type="PANTHER" id="PTHR30437:SF5">
    <property type="entry name" value="REGULATOR OF NUCLEOSIDE DIPHOSPHATE KINASE"/>
    <property type="match status" value="1"/>
</dbReference>
<evidence type="ECO:0000313" key="3">
    <source>
        <dbReference type="EMBL" id="KPL70909.1"/>
    </source>
</evidence>
<dbReference type="NCBIfam" id="NF004396">
    <property type="entry name" value="PRK05753.1"/>
    <property type="match status" value="1"/>
</dbReference>
<dbReference type="AlphaFoldDB" id="A0A0P6X779"/>
<comment type="caution">
    <text evidence="3">The sequence shown here is derived from an EMBL/GenBank/DDBJ whole genome shotgun (WGS) entry which is preliminary data.</text>
</comment>